<dbReference type="EMBL" id="JAEIOT010000011">
    <property type="protein sequence ID" value="MBI9001275.1"/>
    <property type="molecule type" value="Genomic_DNA"/>
</dbReference>
<sequence length="139" mass="14439">MTKKLLTGIMIPALLLGLATPAHAEDTATGSSVTHLSSTIAPAHPSGMPAEAVVKFGVMTQEEVDQCRAEHAGDPDLPVTTEAINWMERPCPAGPITAEELANARISTGILSLITAPVRLVLDLLGFISSLFTGAANPE</sequence>
<proteinExistence type="predicted"/>
<dbReference type="RefSeq" id="WP_198736732.1">
    <property type="nucleotide sequence ID" value="NZ_JAEIOT010000011.1"/>
</dbReference>
<gene>
    <name evidence="2" type="ORF">JDV76_09900</name>
</gene>
<evidence type="ECO:0000313" key="3">
    <source>
        <dbReference type="Proteomes" id="UP000625574"/>
    </source>
</evidence>
<feature type="signal peptide" evidence="1">
    <location>
        <begin position="1"/>
        <end position="24"/>
    </location>
</feature>
<evidence type="ECO:0008006" key="4">
    <source>
        <dbReference type="Google" id="ProtNLM"/>
    </source>
</evidence>
<accession>A0ABS0VX04</accession>
<comment type="caution">
    <text evidence="2">The sequence shown here is derived from an EMBL/GenBank/DDBJ whole genome shotgun (WGS) entry which is preliminary data.</text>
</comment>
<protein>
    <recommendedName>
        <fullName evidence="4">Secreted protein</fullName>
    </recommendedName>
</protein>
<organism evidence="2 3">
    <name type="scientific">Corynebacterium marambiense</name>
    <dbReference type="NCBI Taxonomy" id="2765364"/>
    <lineage>
        <taxon>Bacteria</taxon>
        <taxon>Bacillati</taxon>
        <taxon>Actinomycetota</taxon>
        <taxon>Actinomycetes</taxon>
        <taxon>Mycobacteriales</taxon>
        <taxon>Corynebacteriaceae</taxon>
        <taxon>Corynebacterium</taxon>
    </lineage>
</organism>
<dbReference type="Proteomes" id="UP000625574">
    <property type="component" value="Unassembled WGS sequence"/>
</dbReference>
<evidence type="ECO:0000256" key="1">
    <source>
        <dbReference type="SAM" id="SignalP"/>
    </source>
</evidence>
<reference evidence="2 3" key="1">
    <citation type="submission" date="2020-12" db="EMBL/GenBank/DDBJ databases">
        <title>Genome public.</title>
        <authorList>
            <person name="Sun Q."/>
        </authorList>
    </citation>
    <scope>NUCLEOTIDE SEQUENCE [LARGE SCALE GENOMIC DNA]</scope>
    <source>
        <strain evidence="2 3">CCM 8864</strain>
    </source>
</reference>
<feature type="chain" id="PRO_5047092747" description="Secreted protein" evidence="1">
    <location>
        <begin position="25"/>
        <end position="139"/>
    </location>
</feature>
<evidence type="ECO:0000313" key="2">
    <source>
        <dbReference type="EMBL" id="MBI9001275.1"/>
    </source>
</evidence>
<name>A0ABS0VX04_9CORY</name>
<keyword evidence="1" id="KW-0732">Signal</keyword>
<keyword evidence="3" id="KW-1185">Reference proteome</keyword>